<feature type="compositionally biased region" description="Polar residues" evidence="1">
    <location>
        <begin position="222"/>
        <end position="233"/>
    </location>
</feature>
<gene>
    <name evidence="2" type="ORF">VNO77_22691</name>
</gene>
<dbReference type="Proteomes" id="UP001367508">
    <property type="component" value="Unassembled WGS sequence"/>
</dbReference>
<name>A0AAN9QB80_CANGL</name>
<evidence type="ECO:0000256" key="1">
    <source>
        <dbReference type="SAM" id="MobiDB-lite"/>
    </source>
</evidence>
<organism evidence="2 3">
    <name type="scientific">Canavalia gladiata</name>
    <name type="common">Sword bean</name>
    <name type="synonym">Dolichos gladiatus</name>
    <dbReference type="NCBI Taxonomy" id="3824"/>
    <lineage>
        <taxon>Eukaryota</taxon>
        <taxon>Viridiplantae</taxon>
        <taxon>Streptophyta</taxon>
        <taxon>Embryophyta</taxon>
        <taxon>Tracheophyta</taxon>
        <taxon>Spermatophyta</taxon>
        <taxon>Magnoliopsida</taxon>
        <taxon>eudicotyledons</taxon>
        <taxon>Gunneridae</taxon>
        <taxon>Pentapetalae</taxon>
        <taxon>rosids</taxon>
        <taxon>fabids</taxon>
        <taxon>Fabales</taxon>
        <taxon>Fabaceae</taxon>
        <taxon>Papilionoideae</taxon>
        <taxon>50 kb inversion clade</taxon>
        <taxon>NPAAA clade</taxon>
        <taxon>indigoferoid/millettioid clade</taxon>
        <taxon>Phaseoleae</taxon>
        <taxon>Canavalia</taxon>
    </lineage>
</organism>
<accession>A0AAN9QB80</accession>
<evidence type="ECO:0000313" key="3">
    <source>
        <dbReference type="Proteomes" id="UP001367508"/>
    </source>
</evidence>
<evidence type="ECO:0000313" key="2">
    <source>
        <dbReference type="EMBL" id="KAK7328579.1"/>
    </source>
</evidence>
<reference evidence="2 3" key="1">
    <citation type="submission" date="2024-01" db="EMBL/GenBank/DDBJ databases">
        <title>The genomes of 5 underutilized Papilionoideae crops provide insights into root nodulation and disease resistanc.</title>
        <authorList>
            <person name="Jiang F."/>
        </authorList>
    </citation>
    <scope>NUCLEOTIDE SEQUENCE [LARGE SCALE GENOMIC DNA]</scope>
    <source>
        <strain evidence="2">LVBAO_FW01</strain>
        <tissue evidence="2">Leaves</tissue>
    </source>
</reference>
<dbReference type="AlphaFoldDB" id="A0AAN9QB80"/>
<keyword evidence="3" id="KW-1185">Reference proteome</keyword>
<protein>
    <submittedName>
        <fullName evidence="2">Uncharacterized protein</fullName>
    </submittedName>
</protein>
<comment type="caution">
    <text evidence="2">The sequence shown here is derived from an EMBL/GenBank/DDBJ whole genome shotgun (WGS) entry which is preliminary data.</text>
</comment>
<sequence>MGLFLTSGRPTCMGPFPFFELVEVTEGVDASKKDLEVGEPKVDLLDCQLESPKCNHLDGGTANSRGVSDEVNVSGRMDVCSNYAGRLHGTCFDSKHRLQHPFVAYTRLLLAGTNLLEIYYNITMERGIRIGEIHMYQVLHLHHACNTSLIVWPKICLMDIAILPMSSTEGKQALAKRDVPHELSSCTTLLSRWIRHPFLEAKRGPRIGMKPREFQDDPQPWRSFQTMKESPGF</sequence>
<feature type="region of interest" description="Disordered" evidence="1">
    <location>
        <begin position="208"/>
        <end position="233"/>
    </location>
</feature>
<dbReference type="EMBL" id="JAYMYQ010000005">
    <property type="protein sequence ID" value="KAK7328579.1"/>
    <property type="molecule type" value="Genomic_DNA"/>
</dbReference>
<proteinExistence type="predicted"/>